<organism evidence="9 10">
    <name type="scientific">Desulfosarcina ovata subsp. sediminis</name>
    <dbReference type="NCBI Taxonomy" id="885957"/>
    <lineage>
        <taxon>Bacteria</taxon>
        <taxon>Pseudomonadati</taxon>
        <taxon>Thermodesulfobacteriota</taxon>
        <taxon>Desulfobacteria</taxon>
        <taxon>Desulfobacterales</taxon>
        <taxon>Desulfosarcinaceae</taxon>
        <taxon>Desulfosarcina</taxon>
    </lineage>
</organism>
<dbReference type="InterPro" id="IPR024370">
    <property type="entry name" value="PBP_domain"/>
</dbReference>
<evidence type="ECO:0000256" key="5">
    <source>
        <dbReference type="ARBA" id="ARBA00022592"/>
    </source>
</evidence>
<evidence type="ECO:0000256" key="6">
    <source>
        <dbReference type="PIRNR" id="PIRNR002756"/>
    </source>
</evidence>
<dbReference type="KEGG" id="dov:DSCO28_27330"/>
<reference evidence="9 10" key="1">
    <citation type="submission" date="2019-11" db="EMBL/GenBank/DDBJ databases">
        <title>Comparative genomics of hydrocarbon-degrading Desulfosarcina strains.</title>
        <authorList>
            <person name="Watanabe M."/>
            <person name="Kojima H."/>
            <person name="Fukui M."/>
        </authorList>
    </citation>
    <scope>NUCLEOTIDE SEQUENCE [LARGE SCALE GENOMIC DNA]</scope>
    <source>
        <strain evidence="9 10">28bB2T</strain>
    </source>
</reference>
<dbReference type="PANTHER" id="PTHR42996:SF1">
    <property type="entry name" value="PHOSPHATE-BINDING PROTEIN PSTS"/>
    <property type="match status" value="1"/>
</dbReference>
<protein>
    <recommendedName>
        <fullName evidence="6">Phosphate-binding protein</fullName>
    </recommendedName>
</protein>
<dbReference type="InterPro" id="IPR050962">
    <property type="entry name" value="Phosphate-bind_PstS"/>
</dbReference>
<accession>A0A5K7ZP13</accession>
<dbReference type="PIRSF" id="PIRSF002756">
    <property type="entry name" value="PstS"/>
    <property type="match status" value="1"/>
</dbReference>
<dbReference type="GO" id="GO:0043190">
    <property type="term" value="C:ATP-binding cassette (ABC) transporter complex"/>
    <property type="evidence" value="ECO:0007669"/>
    <property type="project" value="InterPro"/>
</dbReference>
<evidence type="ECO:0000256" key="2">
    <source>
        <dbReference type="ARBA" id="ARBA00008725"/>
    </source>
</evidence>
<dbReference type="Gene3D" id="3.40.190.10">
    <property type="entry name" value="Periplasmic binding protein-like II"/>
    <property type="match status" value="2"/>
</dbReference>
<evidence type="ECO:0000256" key="4">
    <source>
        <dbReference type="ARBA" id="ARBA00022448"/>
    </source>
</evidence>
<dbReference type="GO" id="GO:0042301">
    <property type="term" value="F:phosphate ion binding"/>
    <property type="evidence" value="ECO:0007669"/>
    <property type="project" value="InterPro"/>
</dbReference>
<dbReference type="Proteomes" id="UP000425960">
    <property type="component" value="Chromosome"/>
</dbReference>
<name>A0A5K7ZP13_9BACT</name>
<dbReference type="RefSeq" id="WP_155322692.1">
    <property type="nucleotide sequence ID" value="NZ_AP021876.1"/>
</dbReference>
<comment type="subunit">
    <text evidence="3">The complex is composed of two ATP-binding proteins (PstB), two transmembrane proteins (PstC and PstA) and a solute-binding protein (PstS).</text>
</comment>
<dbReference type="EMBL" id="AP021876">
    <property type="protein sequence ID" value="BBO82167.1"/>
    <property type="molecule type" value="Genomic_DNA"/>
</dbReference>
<sequence length="341" mass="37017">MRIRTIAQCLICLFAAALFAAPAMAEIRIVGSGASFPAPIYTTWFKQFSRADKNVQINYQSKGSGAGIRDFQNAVVDFAASDAAMTDEEIAKVDRGVQLLPMTAGEVVLAYNLKGVPELKLPRDIYPAIFLGKVKKWNDPKIAAANPGVTLPDEEITVVTRADSSGTTFVFTKHLSAISPEFKNGPGFGKTVNWPSDANLVKGPKNDGVTALIRQTPGAIGYIEYGFARMAKLAMASLQNKDGHYVAPGLEGGQAALANAEIPENMIVWLSDPSGKDSYPIATYTWMLFYKKYDDPKKAEALRNMVVYCLDEGQKIADKAGYIPLPANVIEKVRKASQNIQ</sequence>
<feature type="domain" description="PBP" evidence="8">
    <location>
        <begin position="25"/>
        <end position="299"/>
    </location>
</feature>
<evidence type="ECO:0000313" key="9">
    <source>
        <dbReference type="EMBL" id="BBO82167.1"/>
    </source>
</evidence>
<comment type="similarity">
    <text evidence="2 6">Belongs to the PstS family.</text>
</comment>
<comment type="function">
    <text evidence="1">Part of the ABC transporter complex PstSACB involved in phosphate import.</text>
</comment>
<evidence type="ECO:0000256" key="7">
    <source>
        <dbReference type="SAM" id="SignalP"/>
    </source>
</evidence>
<dbReference type="InterPro" id="IPR005673">
    <property type="entry name" value="ABC_phos-bd_PstS"/>
</dbReference>
<evidence type="ECO:0000256" key="3">
    <source>
        <dbReference type="ARBA" id="ARBA00011529"/>
    </source>
</evidence>
<keyword evidence="7" id="KW-0732">Signal</keyword>
<evidence type="ECO:0000313" key="10">
    <source>
        <dbReference type="Proteomes" id="UP000425960"/>
    </source>
</evidence>
<keyword evidence="4 6" id="KW-0813">Transport</keyword>
<dbReference type="CDD" id="cd13565">
    <property type="entry name" value="PBP2_PstS"/>
    <property type="match status" value="1"/>
</dbReference>
<dbReference type="NCBIfam" id="TIGR00975">
    <property type="entry name" value="3a0107s03"/>
    <property type="match status" value="1"/>
</dbReference>
<dbReference type="SUPFAM" id="SSF53850">
    <property type="entry name" value="Periplasmic binding protein-like II"/>
    <property type="match status" value="1"/>
</dbReference>
<dbReference type="GO" id="GO:0035435">
    <property type="term" value="P:phosphate ion transmembrane transport"/>
    <property type="evidence" value="ECO:0007669"/>
    <property type="project" value="InterPro"/>
</dbReference>
<evidence type="ECO:0000259" key="8">
    <source>
        <dbReference type="Pfam" id="PF12849"/>
    </source>
</evidence>
<dbReference type="Pfam" id="PF12849">
    <property type="entry name" value="PBP_like_2"/>
    <property type="match status" value="1"/>
</dbReference>
<dbReference type="AlphaFoldDB" id="A0A5K7ZP13"/>
<proteinExistence type="inferred from homology"/>
<gene>
    <name evidence="9" type="ORF">DSCO28_27330</name>
</gene>
<feature type="chain" id="PRO_5024352192" description="Phosphate-binding protein" evidence="7">
    <location>
        <begin position="26"/>
        <end position="341"/>
    </location>
</feature>
<feature type="signal peptide" evidence="7">
    <location>
        <begin position="1"/>
        <end position="25"/>
    </location>
</feature>
<dbReference type="PANTHER" id="PTHR42996">
    <property type="entry name" value="PHOSPHATE-BINDING PROTEIN PSTS"/>
    <property type="match status" value="1"/>
</dbReference>
<evidence type="ECO:0000256" key="1">
    <source>
        <dbReference type="ARBA" id="ARBA00002841"/>
    </source>
</evidence>
<keyword evidence="5 6" id="KW-0592">Phosphate transport</keyword>